<dbReference type="CDD" id="cd05791">
    <property type="entry name" value="S1_CSL4"/>
    <property type="match status" value="1"/>
</dbReference>
<proteinExistence type="predicted"/>
<dbReference type="EMBL" id="GFDL01013818">
    <property type="protein sequence ID" value="JAV21227.1"/>
    <property type="molecule type" value="Transcribed_RNA"/>
</dbReference>
<evidence type="ECO:0000256" key="2">
    <source>
        <dbReference type="ARBA" id="ARBA00022490"/>
    </source>
</evidence>
<name>A0A1Q3F0Z3_CULTA</name>
<dbReference type="GO" id="GO:0000176">
    <property type="term" value="C:nuclear exosome (RNase complex)"/>
    <property type="evidence" value="ECO:0007669"/>
    <property type="project" value="TreeGrafter"/>
</dbReference>
<dbReference type="SUPFAM" id="SSF110324">
    <property type="entry name" value="Ribosomal L27 protein-like"/>
    <property type="match status" value="1"/>
</dbReference>
<dbReference type="GO" id="GO:0006396">
    <property type="term" value="P:RNA processing"/>
    <property type="evidence" value="ECO:0007669"/>
    <property type="project" value="InterPro"/>
</dbReference>
<keyword evidence="3" id="KW-0271">Exosome</keyword>
<dbReference type="PANTHER" id="PTHR12686">
    <property type="entry name" value="3'-5' EXORIBONUCLEASE CSL4-RELATED"/>
    <property type="match status" value="1"/>
</dbReference>
<dbReference type="FunFam" id="2.40.50.140:FF:000198">
    <property type="entry name" value="Exosome complex component CSL4"/>
    <property type="match status" value="1"/>
</dbReference>
<evidence type="ECO:0000259" key="4">
    <source>
        <dbReference type="Pfam" id="PF10447"/>
    </source>
</evidence>
<dbReference type="InterPro" id="IPR012340">
    <property type="entry name" value="NA-bd_OB-fold"/>
</dbReference>
<dbReference type="PANTHER" id="PTHR12686:SF8">
    <property type="entry name" value="EXOSOME COMPLEX COMPONENT CSL4"/>
    <property type="match status" value="1"/>
</dbReference>
<evidence type="ECO:0000256" key="3">
    <source>
        <dbReference type="ARBA" id="ARBA00022835"/>
    </source>
</evidence>
<reference evidence="6" key="1">
    <citation type="submission" date="2017-01" db="EMBL/GenBank/DDBJ databases">
        <title>A deep insight into the sialotranscriptome of adult male and female Cluex tarsalis mosquitoes.</title>
        <authorList>
            <person name="Ribeiro J.M."/>
            <person name="Moreira F."/>
            <person name="Bernard K.A."/>
            <person name="Calvo E."/>
        </authorList>
    </citation>
    <scope>NUCLEOTIDE SEQUENCE</scope>
    <source>
        <strain evidence="6">Kern County</strain>
        <tissue evidence="6">Salivary glands</tissue>
    </source>
</reference>
<evidence type="ECO:0000256" key="1">
    <source>
        <dbReference type="ARBA" id="ARBA00004604"/>
    </source>
</evidence>
<comment type="subcellular location">
    <subcellularLocation>
        <location evidence="1">Nucleus</location>
        <location evidence="1">Nucleolus</location>
    </subcellularLocation>
</comment>
<organism evidence="6">
    <name type="scientific">Culex tarsalis</name>
    <name type="common">Encephalitis mosquito</name>
    <dbReference type="NCBI Taxonomy" id="7177"/>
    <lineage>
        <taxon>Eukaryota</taxon>
        <taxon>Metazoa</taxon>
        <taxon>Ecdysozoa</taxon>
        <taxon>Arthropoda</taxon>
        <taxon>Hexapoda</taxon>
        <taxon>Insecta</taxon>
        <taxon>Pterygota</taxon>
        <taxon>Neoptera</taxon>
        <taxon>Endopterygota</taxon>
        <taxon>Diptera</taxon>
        <taxon>Nematocera</taxon>
        <taxon>Culicoidea</taxon>
        <taxon>Culicidae</taxon>
        <taxon>Culicinae</taxon>
        <taxon>Culicini</taxon>
        <taxon>Culex</taxon>
        <taxon>Culex</taxon>
    </lineage>
</organism>
<dbReference type="InterPro" id="IPR039771">
    <property type="entry name" value="Csl4"/>
</dbReference>
<dbReference type="InterPro" id="IPR019495">
    <property type="entry name" value="EXOSC1_C"/>
</dbReference>
<sequence length="215" mass="23473">MVKTATAASTGGDGNGTFICVPGQRLCAVTEYTVGGEGTYEKLGYLHASLSGVVRLRKRKKNNYISVASFGSKTVVPVMGDVVTAKITVINQRLAKCVIICIGKTCLNRPYRGILRKEDVRATEKDRVEMYKCFRPGDVILARVLPQIELNTYHLTTAENELGVAVAMSTRSLEPTPMVPVGWTEMQCPVTLVKEPRKVAKIVPETAPPNYDGKL</sequence>
<dbReference type="Gene3D" id="2.40.50.140">
    <property type="entry name" value="Nucleic acid-binding proteins"/>
    <property type="match status" value="1"/>
</dbReference>
<keyword evidence="2" id="KW-0963">Cytoplasm</keyword>
<evidence type="ECO:0000313" key="6">
    <source>
        <dbReference type="EMBL" id="JAV21227.1"/>
    </source>
</evidence>
<dbReference type="Pfam" id="PF14382">
    <property type="entry name" value="ECR1_N"/>
    <property type="match status" value="1"/>
</dbReference>
<evidence type="ECO:0000259" key="5">
    <source>
        <dbReference type="Pfam" id="PF14382"/>
    </source>
</evidence>
<dbReference type="AlphaFoldDB" id="A0A1Q3F0Z3"/>
<feature type="domain" description="Exosome complex component CSL4 C-terminal" evidence="4">
    <location>
        <begin position="107"/>
        <end position="145"/>
    </location>
</feature>
<dbReference type="GO" id="GO:0005737">
    <property type="term" value="C:cytoplasm"/>
    <property type="evidence" value="ECO:0007669"/>
    <property type="project" value="TreeGrafter"/>
</dbReference>
<dbReference type="Gene3D" id="2.40.50.100">
    <property type="match status" value="1"/>
</dbReference>
<protein>
    <submittedName>
        <fullName evidence="6">Putative exosomal 3'-5' exoribonuclease complex subunit ski4 csl4</fullName>
    </submittedName>
</protein>
<dbReference type="GO" id="GO:0003723">
    <property type="term" value="F:RNA binding"/>
    <property type="evidence" value="ECO:0007669"/>
    <property type="project" value="InterPro"/>
</dbReference>
<feature type="domain" description="Exosome complex component N-terminal" evidence="5">
    <location>
        <begin position="19"/>
        <end position="55"/>
    </location>
</feature>
<accession>A0A1Q3F0Z3</accession>
<dbReference type="InterPro" id="IPR025721">
    <property type="entry name" value="Exosome_cplx_N_dom"/>
</dbReference>
<dbReference type="GO" id="GO:0005730">
    <property type="term" value="C:nucleolus"/>
    <property type="evidence" value="ECO:0007669"/>
    <property type="project" value="UniProtKB-SubCell"/>
</dbReference>
<dbReference type="Pfam" id="PF10447">
    <property type="entry name" value="EXOSC1"/>
    <property type="match status" value="1"/>
</dbReference>
<dbReference type="SUPFAM" id="SSF50249">
    <property type="entry name" value="Nucleic acid-binding proteins"/>
    <property type="match status" value="1"/>
</dbReference>